<dbReference type="GO" id="GO:0016831">
    <property type="term" value="F:carboxy-lyase activity"/>
    <property type="evidence" value="ECO:0007669"/>
    <property type="project" value="TreeGrafter"/>
</dbReference>
<evidence type="ECO:0000259" key="8">
    <source>
        <dbReference type="Pfam" id="PF02441"/>
    </source>
</evidence>
<dbReference type="NCBIfam" id="TIGR00421">
    <property type="entry name" value="ubiX_pad"/>
    <property type="match status" value="1"/>
</dbReference>
<dbReference type="EMBL" id="MLJI01000001">
    <property type="protein sequence ID" value="ORM94003.1"/>
    <property type="molecule type" value="Genomic_DNA"/>
</dbReference>
<evidence type="ECO:0000256" key="4">
    <source>
        <dbReference type="ARBA" id="ARBA00022679"/>
    </source>
</evidence>
<organism evidence="9 10">
    <name type="scientific">Pantoea cypripedii</name>
    <name type="common">Pectobacterium cypripedii</name>
    <name type="synonym">Erwinia cypripedii</name>
    <dbReference type="NCBI Taxonomy" id="55209"/>
    <lineage>
        <taxon>Bacteria</taxon>
        <taxon>Pseudomonadati</taxon>
        <taxon>Pseudomonadota</taxon>
        <taxon>Gammaproteobacteria</taxon>
        <taxon>Enterobacterales</taxon>
        <taxon>Erwiniaceae</taxon>
        <taxon>Pantoea</taxon>
    </lineage>
</organism>
<evidence type="ECO:0000256" key="2">
    <source>
        <dbReference type="ARBA" id="ARBA00022630"/>
    </source>
</evidence>
<feature type="binding site" evidence="7">
    <location>
        <position position="178"/>
    </location>
    <ligand>
        <name>dimethylallyl phosphate</name>
        <dbReference type="ChEBI" id="CHEBI:88052"/>
    </ligand>
</feature>
<dbReference type="SUPFAM" id="SSF52507">
    <property type="entry name" value="Homo-oligomeric flavin-containing Cys decarboxylases, HFCD"/>
    <property type="match status" value="1"/>
</dbReference>
<feature type="binding site" evidence="7">
    <location>
        <position position="46"/>
    </location>
    <ligand>
        <name>FMN</name>
        <dbReference type="ChEBI" id="CHEBI:58210"/>
    </ligand>
</feature>
<evidence type="ECO:0000256" key="1">
    <source>
        <dbReference type="ARBA" id="ARBA00022602"/>
    </source>
</evidence>
<keyword evidence="2 7" id="KW-0285">Flavoprotein</keyword>
<comment type="similarity">
    <text evidence="6 7">Belongs to the UbiX/PAD1 family.</text>
</comment>
<feature type="binding site" evidence="7">
    <location>
        <position position="132"/>
    </location>
    <ligand>
        <name>FMN</name>
        <dbReference type="ChEBI" id="CHEBI:58210"/>
    </ligand>
</feature>
<feature type="binding site" evidence="7">
    <location>
        <begin position="97"/>
        <end position="100"/>
    </location>
    <ligand>
        <name>FMN</name>
        <dbReference type="ChEBI" id="CHEBI:58210"/>
    </ligand>
</feature>
<feature type="binding site" evidence="7">
    <location>
        <position position="162"/>
    </location>
    <ligand>
        <name>dimethylallyl phosphate</name>
        <dbReference type="ChEBI" id="CHEBI:88052"/>
    </ligand>
</feature>
<comment type="caution">
    <text evidence="9">The sequence shown here is derived from an EMBL/GenBank/DDBJ whole genome shotgun (WGS) entry which is preliminary data.</text>
</comment>
<feature type="domain" description="Flavoprotein" evidence="8">
    <location>
        <begin position="13"/>
        <end position="174"/>
    </location>
</feature>
<keyword evidence="4 7" id="KW-0808">Transferase</keyword>
<keyword evidence="3 7" id="KW-0288">FMN</keyword>
<dbReference type="InterPro" id="IPR003382">
    <property type="entry name" value="Flavoprotein"/>
</dbReference>
<accession>A0A1X1EVU0</accession>
<dbReference type="Proteomes" id="UP000193749">
    <property type="component" value="Unassembled WGS sequence"/>
</dbReference>
<proteinExistence type="inferred from homology"/>
<comment type="function">
    <text evidence="7">Flavin prenyltransferase that catalyzes the synthesis of the prenylated FMN cofactor (prenyl-FMN) for 4-hydroxy-3-polyprenylbenzoic acid decarboxylase UbiD. The prenyltransferase is metal-independent and links a dimethylallyl moiety from dimethylallyl monophosphate (DMAP) to the flavin N5 and C6 atoms of FMN.</text>
</comment>
<evidence type="ECO:0000313" key="9">
    <source>
        <dbReference type="EMBL" id="ORM94003.1"/>
    </source>
</evidence>
<dbReference type="EC" id="2.5.1.129" evidence="7"/>
<evidence type="ECO:0000256" key="7">
    <source>
        <dbReference type="HAMAP-Rule" id="MF_01984"/>
    </source>
</evidence>
<name>A0A1X1EVU0_PANCY</name>
<evidence type="ECO:0000313" key="10">
    <source>
        <dbReference type="Proteomes" id="UP000193749"/>
    </source>
</evidence>
<dbReference type="OrthoDB" id="9781577at2"/>
<dbReference type="Gene3D" id="3.40.50.1950">
    <property type="entry name" value="Flavin prenyltransferase-like"/>
    <property type="match status" value="1"/>
</dbReference>
<evidence type="ECO:0000256" key="3">
    <source>
        <dbReference type="ARBA" id="ARBA00022643"/>
    </source>
</evidence>
<dbReference type="InterPro" id="IPR036551">
    <property type="entry name" value="Flavin_trans-like"/>
</dbReference>
<dbReference type="NCBIfam" id="NF004685">
    <property type="entry name" value="PRK06029.1"/>
    <property type="match status" value="1"/>
</dbReference>
<dbReference type="RefSeq" id="WP_084875669.1">
    <property type="nucleotide sequence ID" value="NZ_JAGGMY010000001.1"/>
</dbReference>
<evidence type="ECO:0000256" key="6">
    <source>
        <dbReference type="ARBA" id="ARBA00060793"/>
    </source>
</evidence>
<dbReference type="InterPro" id="IPR004507">
    <property type="entry name" value="UbiX-like"/>
</dbReference>
<dbReference type="PANTHER" id="PTHR43374:SF1">
    <property type="entry name" value="FLAVIN PRENYLTRANSFERASE PAD1, MITOCHONDRIAL"/>
    <property type="match status" value="1"/>
</dbReference>
<gene>
    <name evidence="7" type="primary">ubiX</name>
    <name evidence="9" type="ORF">HA50_11830</name>
</gene>
<dbReference type="FunFam" id="3.40.50.1950:FF:000001">
    <property type="entry name" value="Flavin prenyltransferase UbiX"/>
    <property type="match status" value="1"/>
</dbReference>
<feature type="binding site" evidence="7">
    <location>
        <begin position="20"/>
        <end position="22"/>
    </location>
    <ligand>
        <name>FMN</name>
        <dbReference type="ChEBI" id="CHEBI:58210"/>
    </ligand>
</feature>
<dbReference type="PANTHER" id="PTHR43374">
    <property type="entry name" value="FLAVIN PRENYLTRANSFERASE"/>
    <property type="match status" value="1"/>
</dbReference>
<evidence type="ECO:0000256" key="5">
    <source>
        <dbReference type="ARBA" id="ARBA00050612"/>
    </source>
</evidence>
<sequence length="206" mass="22172">MSGSVVRNSGKPRVIVGISGASGFSYGVQALRYLRQLDVESHLVISPAGHLNREHETDLSAEDVAELADVVYPIRAVGAAIASGSFRTLGMLVAPCSMHTLAAIANGLTDNLLTRAADVVLKERRRLVLMVRETPLHLGHIRNMQQATESGAIVFPPVPALYARPQSVEEIIAHSVARALGLMDLDCADLPRWGEDVTLMTRSNKS</sequence>
<keyword evidence="10" id="KW-1185">Reference proteome</keyword>
<dbReference type="STRING" id="55209.HA50_11830"/>
<dbReference type="HAMAP" id="MF_01984">
    <property type="entry name" value="ubiX_pad"/>
    <property type="match status" value="1"/>
</dbReference>
<dbReference type="AlphaFoldDB" id="A0A1X1EVU0"/>
<comment type="caution">
    <text evidence="7">Lacks conserved residue(s) required for the propagation of feature annotation.</text>
</comment>
<comment type="catalytic activity">
    <reaction evidence="5 7">
        <text>dimethylallyl phosphate + FMNH2 = prenylated FMNH2 + phosphate</text>
        <dbReference type="Rhea" id="RHEA:37743"/>
        <dbReference type="ChEBI" id="CHEBI:43474"/>
        <dbReference type="ChEBI" id="CHEBI:57618"/>
        <dbReference type="ChEBI" id="CHEBI:87467"/>
        <dbReference type="ChEBI" id="CHEBI:88052"/>
        <dbReference type="EC" id="2.5.1.129"/>
    </reaction>
</comment>
<keyword evidence="1 7" id="KW-0637">Prenyltransferase</keyword>
<dbReference type="GO" id="GO:0106141">
    <property type="term" value="F:flavin prenyltransferase activity"/>
    <property type="evidence" value="ECO:0007669"/>
    <property type="project" value="UniProtKB-EC"/>
</dbReference>
<reference evidence="9 10" key="1">
    <citation type="journal article" date="2017" name="Antonie Van Leeuwenhoek">
        <title>Phylogenomic resolution of the bacterial genus Pantoea and its relationship with Erwinia and Tatumella.</title>
        <authorList>
            <person name="Palmer M."/>
            <person name="Steenkamp E.T."/>
            <person name="Coetzee M.P."/>
            <person name="Chan W.Y."/>
            <person name="van Zyl E."/>
            <person name="De Maayer P."/>
            <person name="Coutinho T.A."/>
            <person name="Blom J."/>
            <person name="Smits T.H."/>
            <person name="Duffy B."/>
            <person name="Venter S.N."/>
        </authorList>
    </citation>
    <scope>NUCLEOTIDE SEQUENCE [LARGE SCALE GENOMIC DNA]</scope>
    <source>
        <strain evidence="9 10">LMG 2657</strain>
    </source>
</reference>
<protein>
    <recommendedName>
        <fullName evidence="7">Flavin prenyltransferase UbiX</fullName>
        <ecNumber evidence="7">2.5.1.129</ecNumber>
    </recommendedName>
</protein>
<dbReference type="Pfam" id="PF02441">
    <property type="entry name" value="Flavoprotein"/>
    <property type="match status" value="1"/>
</dbReference>